<accession>A0A3M6U8N8</accession>
<protein>
    <submittedName>
        <fullName evidence="1">Uncharacterized protein</fullName>
    </submittedName>
</protein>
<evidence type="ECO:0000313" key="2">
    <source>
        <dbReference type="Proteomes" id="UP000275408"/>
    </source>
</evidence>
<sequence length="84" mass="9272">MNFTSQSADSNGIAPQIQIWLSLKLTRISRKERLINPLTFNGYGEYFILKGKGVDFTLQGRMEPILAGDGSPSKAMVYTAFAAK</sequence>
<evidence type="ECO:0000313" key="1">
    <source>
        <dbReference type="EMBL" id="RMX49909.1"/>
    </source>
</evidence>
<proteinExistence type="predicted"/>
<comment type="caution">
    <text evidence="1">The sequence shown here is derived from an EMBL/GenBank/DDBJ whole genome shotgun (WGS) entry which is preliminary data.</text>
</comment>
<gene>
    <name evidence="1" type="ORF">pdam_00017288</name>
</gene>
<organism evidence="1 2">
    <name type="scientific">Pocillopora damicornis</name>
    <name type="common">Cauliflower coral</name>
    <name type="synonym">Millepora damicornis</name>
    <dbReference type="NCBI Taxonomy" id="46731"/>
    <lineage>
        <taxon>Eukaryota</taxon>
        <taxon>Metazoa</taxon>
        <taxon>Cnidaria</taxon>
        <taxon>Anthozoa</taxon>
        <taxon>Hexacorallia</taxon>
        <taxon>Scleractinia</taxon>
        <taxon>Astrocoeniina</taxon>
        <taxon>Pocilloporidae</taxon>
        <taxon>Pocillopora</taxon>
    </lineage>
</organism>
<dbReference type="AlphaFoldDB" id="A0A3M6U8N8"/>
<dbReference type="Proteomes" id="UP000275408">
    <property type="component" value="Unassembled WGS sequence"/>
</dbReference>
<keyword evidence="2" id="KW-1185">Reference proteome</keyword>
<name>A0A3M6U8N8_POCDA</name>
<dbReference type="EMBL" id="RCHS01002030">
    <property type="protein sequence ID" value="RMX49909.1"/>
    <property type="molecule type" value="Genomic_DNA"/>
</dbReference>
<reference evidence="1 2" key="1">
    <citation type="journal article" date="2018" name="Sci. Rep.">
        <title>Comparative analysis of the Pocillopora damicornis genome highlights role of immune system in coral evolution.</title>
        <authorList>
            <person name="Cunning R."/>
            <person name="Bay R.A."/>
            <person name="Gillette P."/>
            <person name="Baker A.C."/>
            <person name="Traylor-Knowles N."/>
        </authorList>
    </citation>
    <scope>NUCLEOTIDE SEQUENCE [LARGE SCALE GENOMIC DNA]</scope>
    <source>
        <strain evidence="1">RSMAS</strain>
        <tissue evidence="1">Whole animal</tissue>
    </source>
</reference>